<dbReference type="Proteomes" id="UP000501802">
    <property type="component" value="Chromosome"/>
</dbReference>
<evidence type="ECO:0000313" key="7">
    <source>
        <dbReference type="EMBL" id="QIP13824.1"/>
    </source>
</evidence>
<keyword evidence="8" id="KW-1185">Reference proteome</keyword>
<reference evidence="7 8" key="1">
    <citation type="submission" date="2020-03" db="EMBL/GenBank/DDBJ databases">
        <authorList>
            <person name="Kim M.K."/>
        </authorList>
    </citation>
    <scope>NUCLEOTIDE SEQUENCE [LARGE SCALE GENOMIC DNA]</scope>
    <source>
        <strain evidence="7 8">BT328</strain>
    </source>
</reference>
<protein>
    <submittedName>
        <fullName evidence="7">Epoxide hydrolase</fullName>
    </submittedName>
</protein>
<feature type="active site" description="Proton donor" evidence="4">
    <location>
        <position position="352"/>
    </location>
</feature>
<dbReference type="GO" id="GO:0097176">
    <property type="term" value="P:epoxide metabolic process"/>
    <property type="evidence" value="ECO:0007669"/>
    <property type="project" value="TreeGrafter"/>
</dbReference>
<evidence type="ECO:0000256" key="4">
    <source>
        <dbReference type="PIRSR" id="PIRSR001112-1"/>
    </source>
</evidence>
<evidence type="ECO:0000256" key="5">
    <source>
        <dbReference type="SAM" id="SignalP"/>
    </source>
</evidence>
<dbReference type="InterPro" id="IPR010497">
    <property type="entry name" value="Epoxide_hydro_N"/>
</dbReference>
<dbReference type="PANTHER" id="PTHR21661:SF35">
    <property type="entry name" value="EPOXIDE HYDROLASE"/>
    <property type="match status" value="1"/>
</dbReference>
<dbReference type="InterPro" id="IPR029058">
    <property type="entry name" value="AB_hydrolase_fold"/>
</dbReference>
<dbReference type="InterPro" id="IPR000639">
    <property type="entry name" value="Epox_hydrolase-like"/>
</dbReference>
<dbReference type="Gene3D" id="3.40.50.1820">
    <property type="entry name" value="alpha/beta hydrolase"/>
    <property type="match status" value="1"/>
</dbReference>
<feature type="signal peptide" evidence="5">
    <location>
        <begin position="1"/>
        <end position="19"/>
    </location>
</feature>
<evidence type="ECO:0000313" key="8">
    <source>
        <dbReference type="Proteomes" id="UP000501802"/>
    </source>
</evidence>
<dbReference type="AlphaFoldDB" id="A0A6G9ANC7"/>
<name>A0A6G9ANC7_9BACT</name>
<accession>A0A6G9ANC7</accession>
<dbReference type="KEGG" id="spib:G8759_15005"/>
<evidence type="ECO:0000259" key="6">
    <source>
        <dbReference type="Pfam" id="PF06441"/>
    </source>
</evidence>
<dbReference type="Pfam" id="PF06441">
    <property type="entry name" value="EHN"/>
    <property type="match status" value="1"/>
</dbReference>
<dbReference type="PIRSF" id="PIRSF001112">
    <property type="entry name" value="Epoxide_hydrolase"/>
    <property type="match status" value="1"/>
</dbReference>
<dbReference type="SUPFAM" id="SSF53474">
    <property type="entry name" value="alpha/beta-Hydrolases"/>
    <property type="match status" value="1"/>
</dbReference>
<dbReference type="GO" id="GO:0004301">
    <property type="term" value="F:epoxide hydrolase activity"/>
    <property type="evidence" value="ECO:0007669"/>
    <property type="project" value="TreeGrafter"/>
</dbReference>
<feature type="domain" description="Epoxide hydrolase N-terminal" evidence="6">
    <location>
        <begin position="42"/>
        <end position="146"/>
    </location>
</feature>
<dbReference type="RefSeq" id="WP_167209265.1">
    <property type="nucleotide sequence ID" value="NZ_CP050063.1"/>
</dbReference>
<proteinExistence type="inferred from homology"/>
<dbReference type="InterPro" id="IPR016292">
    <property type="entry name" value="Epoxide_hydrolase"/>
</dbReference>
<keyword evidence="5" id="KW-0732">Signal</keyword>
<keyword evidence="2" id="KW-0058">Aromatic hydrocarbons catabolism</keyword>
<sequence length="430" mass="47392">MKKVLFAPLLAAAGGFGLAVQDAPGNAQIRQSVKDPVVSDAVRPFHINVPEAELAELRRRVLATRWPGRETVKDQSQGVKLDKIQALVHYWGTGYNWRKAEKKLNALPQFVTTIDGLDIQFVHVRSKHPNALPLIMTHGWPGSIFELLKVIGPLTDPTAYGGHAEEAFDLVLPSMPGYGFSEKPKDTDWDADRIAKAWAILMKRLGYKHYVSQGGDWGSVVADKMAHQKPEGLLGIHVNMPATVPADVAKALNNGDPAPAGLSDKEKAAFKSLAYLYTKGSGYAAMMVTRPQTLGYGLTDSPAGLAAFFYDKFNEWTYSGGDADKAFTKDEMLDDITLYWLTNTAVSSAQLYWENNANNFNAVDISIPAAITVFPGEIYQAPRSWAERSYHKLIYFNEVDKGGHFAAWEQPELFSAELRAAFKSLRGVTN</sequence>
<gene>
    <name evidence="7" type="ORF">G8759_15005</name>
</gene>
<feature type="active site" description="Nucleophile" evidence="4">
    <location>
        <position position="216"/>
    </location>
</feature>
<keyword evidence="3 7" id="KW-0378">Hydrolase</keyword>
<feature type="active site" description="Proton acceptor" evidence="4">
    <location>
        <position position="404"/>
    </location>
</feature>
<dbReference type="PANTHER" id="PTHR21661">
    <property type="entry name" value="EPOXIDE HYDROLASE 1-RELATED"/>
    <property type="match status" value="1"/>
</dbReference>
<comment type="similarity">
    <text evidence="1">Belongs to the peptidase S33 family.</text>
</comment>
<evidence type="ECO:0000256" key="1">
    <source>
        <dbReference type="ARBA" id="ARBA00010088"/>
    </source>
</evidence>
<evidence type="ECO:0000256" key="3">
    <source>
        <dbReference type="ARBA" id="ARBA00022801"/>
    </source>
</evidence>
<dbReference type="EMBL" id="CP050063">
    <property type="protein sequence ID" value="QIP13824.1"/>
    <property type="molecule type" value="Genomic_DNA"/>
</dbReference>
<organism evidence="7 8">
    <name type="scientific">Spirosoma aureum</name>
    <dbReference type="NCBI Taxonomy" id="2692134"/>
    <lineage>
        <taxon>Bacteria</taxon>
        <taxon>Pseudomonadati</taxon>
        <taxon>Bacteroidota</taxon>
        <taxon>Cytophagia</taxon>
        <taxon>Cytophagales</taxon>
        <taxon>Cytophagaceae</taxon>
        <taxon>Spirosoma</taxon>
    </lineage>
</organism>
<feature type="chain" id="PRO_5026357098" evidence="5">
    <location>
        <begin position="20"/>
        <end position="430"/>
    </location>
</feature>
<evidence type="ECO:0000256" key="2">
    <source>
        <dbReference type="ARBA" id="ARBA00022797"/>
    </source>
</evidence>
<dbReference type="PRINTS" id="PR00412">
    <property type="entry name" value="EPOXHYDRLASE"/>
</dbReference>